<dbReference type="InterPro" id="IPR004477">
    <property type="entry name" value="ComEC_N"/>
</dbReference>
<feature type="transmembrane region" description="Helical" evidence="7">
    <location>
        <begin position="447"/>
        <end position="467"/>
    </location>
</feature>
<feature type="region of interest" description="Disordered" evidence="6">
    <location>
        <begin position="697"/>
        <end position="727"/>
    </location>
</feature>
<feature type="domain" description="ComEC/Rec2-related protein" evidence="8">
    <location>
        <begin position="244"/>
        <end position="525"/>
    </location>
</feature>
<dbReference type="RefSeq" id="WP_216836243.1">
    <property type="nucleotide sequence ID" value="NZ_JAFNJS010000002.1"/>
</dbReference>
<comment type="caution">
    <text evidence="10">The sequence shown here is derived from an EMBL/GenBank/DDBJ whole genome shotgun (WGS) entry which is preliminary data.</text>
</comment>
<dbReference type="InterPro" id="IPR052159">
    <property type="entry name" value="Competence_DNA_uptake"/>
</dbReference>
<dbReference type="Proteomes" id="UP001595420">
    <property type="component" value="Unassembled WGS sequence"/>
</dbReference>
<dbReference type="NCBIfam" id="TIGR00360">
    <property type="entry name" value="ComEC_N-term"/>
    <property type="match status" value="1"/>
</dbReference>
<keyword evidence="2" id="KW-1003">Cell membrane</keyword>
<evidence type="ECO:0000259" key="9">
    <source>
        <dbReference type="Pfam" id="PF13567"/>
    </source>
</evidence>
<reference evidence="11" key="1">
    <citation type="journal article" date="2019" name="Int. J. Syst. Evol. Microbiol.">
        <title>The Global Catalogue of Microorganisms (GCM) 10K type strain sequencing project: providing services to taxonomists for standard genome sequencing and annotation.</title>
        <authorList>
            <consortium name="The Broad Institute Genomics Platform"/>
            <consortium name="The Broad Institute Genome Sequencing Center for Infectious Disease"/>
            <person name="Wu L."/>
            <person name="Ma J."/>
        </authorList>
    </citation>
    <scope>NUCLEOTIDE SEQUENCE [LARGE SCALE GENOMIC DNA]</scope>
    <source>
        <strain evidence="11">CGMCC 1.16855</strain>
    </source>
</reference>
<evidence type="ECO:0000256" key="1">
    <source>
        <dbReference type="ARBA" id="ARBA00004651"/>
    </source>
</evidence>
<dbReference type="InterPro" id="IPR025405">
    <property type="entry name" value="DUF4131"/>
</dbReference>
<evidence type="ECO:0000259" key="8">
    <source>
        <dbReference type="Pfam" id="PF03772"/>
    </source>
</evidence>
<evidence type="ECO:0000313" key="10">
    <source>
        <dbReference type="EMBL" id="MFC3000199.1"/>
    </source>
</evidence>
<feature type="transmembrane region" description="Helical" evidence="7">
    <location>
        <begin position="376"/>
        <end position="395"/>
    </location>
</feature>
<evidence type="ECO:0000256" key="3">
    <source>
        <dbReference type="ARBA" id="ARBA00022692"/>
    </source>
</evidence>
<gene>
    <name evidence="10" type="ORF">ACFOD3_09860</name>
</gene>
<dbReference type="PANTHER" id="PTHR30619:SF1">
    <property type="entry name" value="RECOMBINATION PROTEIN 2"/>
    <property type="match status" value="1"/>
</dbReference>
<comment type="subcellular location">
    <subcellularLocation>
        <location evidence="1">Cell membrane</location>
        <topology evidence="1">Multi-pass membrane protein</topology>
    </subcellularLocation>
</comment>
<feature type="transmembrane region" description="Helical" evidence="7">
    <location>
        <begin position="305"/>
        <end position="321"/>
    </location>
</feature>
<keyword evidence="4 7" id="KW-1133">Transmembrane helix</keyword>
<proteinExistence type="predicted"/>
<keyword evidence="11" id="KW-1185">Reference proteome</keyword>
<organism evidence="10 11">
    <name type="scientific">Falsiroseomonas tokyonensis</name>
    <dbReference type="NCBI Taxonomy" id="430521"/>
    <lineage>
        <taxon>Bacteria</taxon>
        <taxon>Pseudomonadati</taxon>
        <taxon>Pseudomonadota</taxon>
        <taxon>Alphaproteobacteria</taxon>
        <taxon>Acetobacterales</taxon>
        <taxon>Roseomonadaceae</taxon>
        <taxon>Falsiroseomonas</taxon>
    </lineage>
</organism>
<feature type="transmembrane region" description="Helical" evidence="7">
    <location>
        <begin position="83"/>
        <end position="101"/>
    </location>
</feature>
<evidence type="ECO:0000256" key="4">
    <source>
        <dbReference type="ARBA" id="ARBA00022989"/>
    </source>
</evidence>
<dbReference type="PANTHER" id="PTHR30619">
    <property type="entry name" value="DNA INTERNALIZATION/COMPETENCE PROTEIN COMEC/REC2"/>
    <property type="match status" value="1"/>
</dbReference>
<feature type="transmembrane region" description="Helical" evidence="7">
    <location>
        <begin position="352"/>
        <end position="370"/>
    </location>
</feature>
<dbReference type="Pfam" id="PF13567">
    <property type="entry name" value="DUF4131"/>
    <property type="match status" value="1"/>
</dbReference>
<feature type="transmembrane region" description="Helical" evidence="7">
    <location>
        <begin position="272"/>
        <end position="298"/>
    </location>
</feature>
<feature type="transmembrane region" description="Helical" evidence="7">
    <location>
        <begin position="407"/>
        <end position="427"/>
    </location>
</feature>
<dbReference type="Pfam" id="PF03772">
    <property type="entry name" value="Competence"/>
    <property type="match status" value="1"/>
</dbReference>
<feature type="transmembrane region" description="Helical" evidence="7">
    <location>
        <begin position="474"/>
        <end position="494"/>
    </location>
</feature>
<feature type="domain" description="DUF4131" evidence="9">
    <location>
        <begin position="57"/>
        <end position="202"/>
    </location>
</feature>
<name>A0ABV7BSX3_9PROT</name>
<keyword evidence="3 7" id="KW-0812">Transmembrane</keyword>
<evidence type="ECO:0000256" key="5">
    <source>
        <dbReference type="ARBA" id="ARBA00023136"/>
    </source>
</evidence>
<sequence>MSIALHPVERQGAVARIGDWLLEMLARQQGRFAPWLAVALGAGVLWYFDQPVEPRAQPLWLALPLLGLAAFLARRWWLVGWAAALPGAVLLGAGLAAWHAGRQPAPLHLPFNAVVLEGVVAQVEPLPEGRRMTLREVRLGQGPPLDRHIRVRLRAEDPIQPQPGDRLRLRALLREPGAPVVPGGYDFQRAAFFSGLGGSGFALDVAERLEGGGEGAWFAALRARLEREVTAAIPGAAGAVAAALITGTQSGIPAPAMVAMRDSGLAHLLSVSGLHMAIVMGLVFFLLRLALALLPWLALRVPGKAVAALGSLAAGAFYMLLTGSQVPMQRCLGMAALVTLALLTGRRALSPRVIAIAAAGVLAVAPAELLGPSFQMSFAAVLALIAGHEATRAWLARLRAAGGWWRPALIFGIGLVLTSLLAGTATAPYGLHHFGRLQLFGILSNPVAVPLTSVLVMPAALLAMLALPFGLAEWPLWAMGWGVEGILLVARTVAAWPGAAPALPPLPGWGLALATLGFCWLGLWRGGLRAWGLPLILAGLASPLASPPPDLLVSADARIVALRTAEGVYLHRLPGARVFVRDNMLRAMGATEARPLPETGTLASGALACTPAACRFRPRPDAAEAVLLRGPPPARGQRSAPLDASPYCDGAALVVALEPLRPRCATGESIDRFAMWRDGAQAAWLGQAAARRLSDRAWRGDRPWVPPEPLPGRVETLPLAPVDDPSR</sequence>
<evidence type="ECO:0000256" key="2">
    <source>
        <dbReference type="ARBA" id="ARBA00022475"/>
    </source>
</evidence>
<protein>
    <submittedName>
        <fullName evidence="10">ComEC/Rec2 family competence protein</fullName>
    </submittedName>
</protein>
<dbReference type="EMBL" id="JBHRSB010000002">
    <property type="protein sequence ID" value="MFC3000199.1"/>
    <property type="molecule type" value="Genomic_DNA"/>
</dbReference>
<evidence type="ECO:0000256" key="7">
    <source>
        <dbReference type="SAM" id="Phobius"/>
    </source>
</evidence>
<accession>A0ABV7BSX3</accession>
<feature type="transmembrane region" description="Helical" evidence="7">
    <location>
        <begin position="506"/>
        <end position="524"/>
    </location>
</feature>
<evidence type="ECO:0000313" key="11">
    <source>
        <dbReference type="Proteomes" id="UP001595420"/>
    </source>
</evidence>
<keyword evidence="5 7" id="KW-0472">Membrane</keyword>
<evidence type="ECO:0000256" key="6">
    <source>
        <dbReference type="SAM" id="MobiDB-lite"/>
    </source>
</evidence>